<dbReference type="GO" id="GO:0032259">
    <property type="term" value="P:methylation"/>
    <property type="evidence" value="ECO:0007669"/>
    <property type="project" value="UniProtKB-KW"/>
</dbReference>
<proteinExistence type="predicted"/>
<gene>
    <name evidence="2" type="ORF">J3U88_00370</name>
</gene>
<comment type="caution">
    <text evidence="2">The sequence shown here is derived from an EMBL/GenBank/DDBJ whole genome shotgun (WGS) entry which is preliminary data.</text>
</comment>
<dbReference type="Pfam" id="PF08241">
    <property type="entry name" value="Methyltransf_11"/>
    <property type="match status" value="1"/>
</dbReference>
<reference evidence="2" key="1">
    <citation type="submission" date="2021-03" db="EMBL/GenBank/DDBJ databases">
        <authorList>
            <person name="Wang G."/>
        </authorList>
    </citation>
    <scope>NUCLEOTIDE SEQUENCE</scope>
    <source>
        <strain evidence="2">KCTC 12899</strain>
    </source>
</reference>
<dbReference type="AlphaFoldDB" id="A0A8J7U0V0"/>
<keyword evidence="2" id="KW-0489">Methyltransferase</keyword>
<dbReference type="RefSeq" id="WP_207856129.1">
    <property type="nucleotide sequence ID" value="NZ_JAFREP010000001.1"/>
</dbReference>
<keyword evidence="2" id="KW-0808">Transferase</keyword>
<feature type="domain" description="Methyltransferase type 11" evidence="1">
    <location>
        <begin position="76"/>
        <end position="164"/>
    </location>
</feature>
<dbReference type="GO" id="GO:0008757">
    <property type="term" value="F:S-adenosylmethionine-dependent methyltransferase activity"/>
    <property type="evidence" value="ECO:0007669"/>
    <property type="project" value="InterPro"/>
</dbReference>
<protein>
    <submittedName>
        <fullName evidence="2">Class I SAM-dependent methyltransferase</fullName>
    </submittedName>
</protein>
<dbReference type="InterPro" id="IPR029063">
    <property type="entry name" value="SAM-dependent_MTases_sf"/>
</dbReference>
<dbReference type="PANTHER" id="PTHR43591">
    <property type="entry name" value="METHYLTRANSFERASE"/>
    <property type="match status" value="1"/>
</dbReference>
<evidence type="ECO:0000313" key="3">
    <source>
        <dbReference type="Proteomes" id="UP000664417"/>
    </source>
</evidence>
<dbReference type="EMBL" id="JAFREP010000001">
    <property type="protein sequence ID" value="MBO1316892.1"/>
    <property type="molecule type" value="Genomic_DNA"/>
</dbReference>
<evidence type="ECO:0000313" key="2">
    <source>
        <dbReference type="EMBL" id="MBO1316892.1"/>
    </source>
</evidence>
<organism evidence="2 3">
    <name type="scientific">Acanthopleuribacter pedis</name>
    <dbReference type="NCBI Taxonomy" id="442870"/>
    <lineage>
        <taxon>Bacteria</taxon>
        <taxon>Pseudomonadati</taxon>
        <taxon>Acidobacteriota</taxon>
        <taxon>Holophagae</taxon>
        <taxon>Acanthopleuribacterales</taxon>
        <taxon>Acanthopleuribacteraceae</taxon>
        <taxon>Acanthopleuribacter</taxon>
    </lineage>
</organism>
<keyword evidence="3" id="KW-1185">Reference proteome</keyword>
<dbReference type="Gene3D" id="3.40.50.150">
    <property type="entry name" value="Vaccinia Virus protein VP39"/>
    <property type="match status" value="1"/>
</dbReference>
<dbReference type="Proteomes" id="UP000664417">
    <property type="component" value="Unassembled WGS sequence"/>
</dbReference>
<dbReference type="InterPro" id="IPR013216">
    <property type="entry name" value="Methyltransf_11"/>
</dbReference>
<sequence>MEVTRDMQPYFSGNALYGDDFDLEEIEGWYRDESEGYAGLIKNTDKQYRYDYHALNHQTLFRFLPADRRFQRAMGLGSAYGKEFEPINQRIDTLTVIDPSDEFTATEVVGIPARYIKPNVSGRLPFEDNHFDLITCFGVLHHIPNVSYVLKEMARVLEPGGYTLIREPIVSMGDWRRERPGLTKRERGIPQHLFQEMVAEAGFTVLQRRLVGFAPLRIIWKKTGTDLFSSRLGTSLDLLCSNLFRWNLRYHAESSFAKFRPTSAAYVLTKA</sequence>
<dbReference type="CDD" id="cd02440">
    <property type="entry name" value="AdoMet_MTases"/>
    <property type="match status" value="1"/>
</dbReference>
<evidence type="ECO:0000259" key="1">
    <source>
        <dbReference type="Pfam" id="PF08241"/>
    </source>
</evidence>
<dbReference type="SUPFAM" id="SSF53335">
    <property type="entry name" value="S-adenosyl-L-methionine-dependent methyltransferases"/>
    <property type="match status" value="1"/>
</dbReference>
<name>A0A8J7U0V0_9BACT</name>
<accession>A0A8J7U0V0</accession>